<feature type="binding site" evidence="3">
    <location>
        <begin position="128"/>
        <end position="131"/>
    </location>
    <ligand>
        <name>GTP</name>
        <dbReference type="ChEBI" id="CHEBI:37565"/>
    </ligand>
</feature>
<dbReference type="GO" id="GO:0003924">
    <property type="term" value="F:GTPase activity"/>
    <property type="evidence" value="ECO:0007669"/>
    <property type="project" value="InterPro"/>
</dbReference>
<proteinExistence type="predicted"/>
<dbReference type="GO" id="GO:0005525">
    <property type="term" value="F:GTP binding"/>
    <property type="evidence" value="ECO:0007669"/>
    <property type="project" value="UniProtKB-KW"/>
</dbReference>
<dbReference type="GO" id="GO:0046872">
    <property type="term" value="F:metal ion binding"/>
    <property type="evidence" value="ECO:0007669"/>
    <property type="project" value="UniProtKB-KW"/>
</dbReference>
<evidence type="ECO:0008006" key="8">
    <source>
        <dbReference type="Google" id="ProtNLM"/>
    </source>
</evidence>
<dbReference type="SMART" id="SM00177">
    <property type="entry name" value="ARF"/>
    <property type="match status" value="1"/>
</dbReference>
<dbReference type="Proteomes" id="UP000494040">
    <property type="component" value="Unassembled WGS sequence"/>
</dbReference>
<evidence type="ECO:0000313" key="7">
    <source>
        <dbReference type="Proteomes" id="UP000494040"/>
    </source>
</evidence>
<dbReference type="SUPFAM" id="SSF52540">
    <property type="entry name" value="P-loop containing nucleoside triphosphate hydrolases"/>
    <property type="match status" value="1"/>
</dbReference>
<feature type="binding site" evidence="4">
    <location>
        <position position="33"/>
    </location>
    <ligand>
        <name>Mg(2+)</name>
        <dbReference type="ChEBI" id="CHEBI:18420"/>
    </ligand>
</feature>
<feature type="binding site" evidence="4">
    <location>
        <position position="50"/>
    </location>
    <ligand>
        <name>Mg(2+)</name>
        <dbReference type="ChEBI" id="CHEBI:18420"/>
    </ligand>
</feature>
<dbReference type="RefSeq" id="XP_024086098.1">
    <property type="nucleotide sequence ID" value="XM_024230330.1"/>
</dbReference>
<dbReference type="InterPro" id="IPR005225">
    <property type="entry name" value="Small_GTP-bd"/>
</dbReference>
<dbReference type="GO" id="GO:1905515">
    <property type="term" value="P:non-motile cilium assembly"/>
    <property type="evidence" value="ECO:0007669"/>
    <property type="project" value="TreeGrafter"/>
</dbReference>
<evidence type="ECO:0000256" key="2">
    <source>
        <dbReference type="ARBA" id="ARBA00023134"/>
    </source>
</evidence>
<dbReference type="InterPro" id="IPR027417">
    <property type="entry name" value="P-loop_NTPase"/>
</dbReference>
<evidence type="ECO:0000313" key="6">
    <source>
        <dbReference type="EnsemblMetazoa" id="XP_024086098.1"/>
    </source>
</evidence>
<feature type="binding site" evidence="3">
    <location>
        <position position="72"/>
    </location>
    <ligand>
        <name>GTP</name>
        <dbReference type="ChEBI" id="CHEBI:37565"/>
    </ligand>
</feature>
<feature type="compositionally biased region" description="Basic and acidic residues" evidence="5">
    <location>
        <begin position="358"/>
        <end position="368"/>
    </location>
</feature>
<dbReference type="InterPro" id="IPR006689">
    <property type="entry name" value="Small_GTPase_ARF/SAR"/>
</dbReference>
<dbReference type="NCBIfam" id="TIGR00231">
    <property type="entry name" value="small_GTP"/>
    <property type="match status" value="1"/>
</dbReference>
<dbReference type="EnsemblMetazoa" id="XM_024230330.1">
    <property type="protein sequence ID" value="XP_024086098.1"/>
    <property type="gene ID" value="LOC106663827"/>
</dbReference>
<accession>A0A8I6SV90</accession>
<dbReference type="GO" id="GO:0051649">
    <property type="term" value="P:establishment of localization in cell"/>
    <property type="evidence" value="ECO:0007669"/>
    <property type="project" value="UniProtKB-ARBA"/>
</dbReference>
<dbReference type="PRINTS" id="PR00328">
    <property type="entry name" value="SAR1GTPBP"/>
</dbReference>
<name>A0A8I6SV90_CIMLE</name>
<keyword evidence="2 3" id="KW-0342">GTP-binding</keyword>
<dbReference type="GeneID" id="106663827"/>
<sequence length="413" mass="46645">MGNCCVNCPQVRAVPARRKIVLLLVGLDNSGKTTAVKALSGDFVDSTVPTVGFSVVKLPTRGYDVFIYDLGGGPQIRAIWNSYFHDVHGVIFVVDASDRSRLEESRSILESLLRDEKLSGKPVLVLANKQDKPDALDEIDIVEMLKLEPLVNQQKCPTLVEICTAFPIYLTSRTQQLDQRLLRGYRWLVKQIIHNYMLLNNRVEADMKEEMERMAILREKLRQKQEAEKNSESNIQMSQNGDVNGHVLKSRGEEAKSGLEHGEPPGVSFSESNELLLAIENKKAGLQRILEKKGELQQKLSNKNWKNNKVHPFDKAKSFEKKLKPLILPGSDSSGFDSASMTFRALTSPVRHLPQTQHSHEKETKEVRPTTSKSLTNEVGAWGLEQQLKVVLGYNQNQHEDTKENDTVEYFEK</sequence>
<dbReference type="PANTHER" id="PTHR46090:SF2">
    <property type="entry name" value="ADP-RIBOSYLATION FACTOR-LIKE PROTEIN 13B"/>
    <property type="match status" value="1"/>
</dbReference>
<dbReference type="PROSITE" id="PS51417">
    <property type="entry name" value="ARF"/>
    <property type="match status" value="1"/>
</dbReference>
<reference evidence="6" key="1">
    <citation type="submission" date="2022-01" db="UniProtKB">
        <authorList>
            <consortium name="EnsemblMetazoa"/>
        </authorList>
    </citation>
    <scope>IDENTIFICATION</scope>
</reference>
<dbReference type="Gene3D" id="3.40.50.300">
    <property type="entry name" value="P-loop containing nucleotide triphosphate hydrolases"/>
    <property type="match status" value="1"/>
</dbReference>
<dbReference type="Pfam" id="PF00025">
    <property type="entry name" value="Arf"/>
    <property type="match status" value="1"/>
</dbReference>
<organism evidence="6 7">
    <name type="scientific">Cimex lectularius</name>
    <name type="common">Bed bug</name>
    <name type="synonym">Acanthia lectularia</name>
    <dbReference type="NCBI Taxonomy" id="79782"/>
    <lineage>
        <taxon>Eukaryota</taxon>
        <taxon>Metazoa</taxon>
        <taxon>Ecdysozoa</taxon>
        <taxon>Arthropoda</taxon>
        <taxon>Hexapoda</taxon>
        <taxon>Insecta</taxon>
        <taxon>Pterygota</taxon>
        <taxon>Neoptera</taxon>
        <taxon>Paraneoptera</taxon>
        <taxon>Hemiptera</taxon>
        <taxon>Heteroptera</taxon>
        <taxon>Panheteroptera</taxon>
        <taxon>Cimicomorpha</taxon>
        <taxon>Cimicidae</taxon>
        <taxon>Cimex</taxon>
    </lineage>
</organism>
<dbReference type="GO" id="GO:0097500">
    <property type="term" value="P:receptor localization to non-motile cilium"/>
    <property type="evidence" value="ECO:0007669"/>
    <property type="project" value="TreeGrafter"/>
</dbReference>
<dbReference type="SMART" id="SM00178">
    <property type="entry name" value="SAR"/>
    <property type="match status" value="1"/>
</dbReference>
<dbReference type="GO" id="GO:0016192">
    <property type="term" value="P:vesicle-mediated transport"/>
    <property type="evidence" value="ECO:0007669"/>
    <property type="project" value="UniProtKB-ARBA"/>
</dbReference>
<keyword evidence="4" id="KW-0460">Magnesium</keyword>
<protein>
    <recommendedName>
        <fullName evidence="8">ADP-ribosylation factor-like protein 13B</fullName>
    </recommendedName>
</protein>
<dbReference type="PANTHER" id="PTHR46090">
    <property type="entry name" value="ADP-RIBOSYLATION FACTOR-LIKE PROTEIN 13B"/>
    <property type="match status" value="1"/>
</dbReference>
<dbReference type="OMA" id="MNGRENA"/>
<evidence type="ECO:0000256" key="4">
    <source>
        <dbReference type="PIRSR" id="PIRSR606689-2"/>
    </source>
</evidence>
<dbReference type="InterPro" id="IPR051995">
    <property type="entry name" value="Ciliary_GTPase"/>
</dbReference>
<evidence type="ECO:0000256" key="5">
    <source>
        <dbReference type="SAM" id="MobiDB-lite"/>
    </source>
</evidence>
<dbReference type="GO" id="GO:0060170">
    <property type="term" value="C:ciliary membrane"/>
    <property type="evidence" value="ECO:0007669"/>
    <property type="project" value="TreeGrafter"/>
</dbReference>
<dbReference type="GO" id="GO:0097730">
    <property type="term" value="C:non-motile cilium"/>
    <property type="evidence" value="ECO:0007669"/>
    <property type="project" value="TreeGrafter"/>
</dbReference>
<feature type="compositionally biased region" description="Polar residues" evidence="5">
    <location>
        <begin position="232"/>
        <end position="242"/>
    </location>
</feature>
<evidence type="ECO:0000256" key="3">
    <source>
        <dbReference type="PIRSR" id="PIRSR606689-1"/>
    </source>
</evidence>
<feature type="region of interest" description="Disordered" evidence="5">
    <location>
        <begin position="351"/>
        <end position="373"/>
    </location>
</feature>
<keyword evidence="1 3" id="KW-0547">Nucleotide-binding</keyword>
<dbReference type="AlphaFoldDB" id="A0A8I6SV90"/>
<feature type="region of interest" description="Disordered" evidence="5">
    <location>
        <begin position="223"/>
        <end position="246"/>
    </location>
</feature>
<keyword evidence="7" id="KW-1185">Reference proteome</keyword>
<keyword evidence="4" id="KW-0479">Metal-binding</keyword>
<feature type="binding site" evidence="3">
    <location>
        <begin position="26"/>
        <end position="33"/>
    </location>
    <ligand>
        <name>GTP</name>
        <dbReference type="ChEBI" id="CHEBI:37565"/>
    </ligand>
</feature>
<dbReference type="OrthoDB" id="14717at2759"/>
<evidence type="ECO:0000256" key="1">
    <source>
        <dbReference type="ARBA" id="ARBA00022741"/>
    </source>
</evidence>